<accession>A0A8H8X056</accession>
<organism evidence="1 2">
    <name type="scientific">Methylobacterium indicum</name>
    <dbReference type="NCBI Taxonomy" id="1775910"/>
    <lineage>
        <taxon>Bacteria</taxon>
        <taxon>Pseudomonadati</taxon>
        <taxon>Pseudomonadota</taxon>
        <taxon>Alphaproteobacteria</taxon>
        <taxon>Hyphomicrobiales</taxon>
        <taxon>Methylobacteriaceae</taxon>
        <taxon>Methylobacterium</taxon>
    </lineage>
</organism>
<sequence length="161" mass="17013">MGESLQDIADQKRQIAGMLRAGTFAERERLTAFVVDGATVVAANPFPTTTAGAARQRWGLREIEFEAMGVASAGLPCLMAALSGLAVNEVLRQEILRTSTHVLYVLLRGEGGSIVGAVLHGKPGVALPPFVRREPVVRPAPAKSAARKRIASGQLELFAIG</sequence>
<dbReference type="AlphaFoldDB" id="A0A8H8X056"/>
<dbReference type="KEGG" id="mind:mvi_63710"/>
<dbReference type="Proteomes" id="UP000663508">
    <property type="component" value="Plasmid pVL1_3"/>
</dbReference>
<gene>
    <name evidence="1" type="ORF">mvi_63710</name>
</gene>
<evidence type="ECO:0000313" key="1">
    <source>
        <dbReference type="EMBL" id="BCM87910.1"/>
    </source>
</evidence>
<reference evidence="1" key="1">
    <citation type="submission" date="2020-11" db="EMBL/GenBank/DDBJ databases">
        <title>Complete genome sequence of a novel pathogenic Methylobacterium strain isolated from rice in Vietnam.</title>
        <authorList>
            <person name="Lai K."/>
            <person name="Okazaki S."/>
            <person name="Higashi K."/>
            <person name="Mori H."/>
            <person name="Toyoda A."/>
            <person name="Kurokawa K."/>
        </authorList>
    </citation>
    <scope>NUCLEOTIDE SEQUENCE</scope>
    <source>
        <strain evidence="1">VL1</strain>
        <plasmid evidence="1">pVL1_3</plasmid>
    </source>
</reference>
<name>A0A8H8X056_9HYPH</name>
<dbReference type="EMBL" id="AP024148">
    <property type="protein sequence ID" value="BCM87910.1"/>
    <property type="molecule type" value="Genomic_DNA"/>
</dbReference>
<geneLocation type="plasmid" evidence="1 2">
    <name>pVL1_3</name>
</geneLocation>
<evidence type="ECO:0000313" key="2">
    <source>
        <dbReference type="Proteomes" id="UP000663508"/>
    </source>
</evidence>
<proteinExistence type="predicted"/>
<keyword evidence="1" id="KW-0614">Plasmid</keyword>
<protein>
    <submittedName>
        <fullName evidence="1">Uncharacterized protein</fullName>
    </submittedName>
</protein>